<evidence type="ECO:0000259" key="4">
    <source>
        <dbReference type="PROSITE" id="PS50268"/>
    </source>
</evidence>
<reference evidence="5" key="1">
    <citation type="journal article" date="2019" name="bioRxiv">
        <title>The Genome of the Zebra Mussel, Dreissena polymorpha: A Resource for Invasive Species Research.</title>
        <authorList>
            <person name="McCartney M.A."/>
            <person name="Auch B."/>
            <person name="Kono T."/>
            <person name="Mallez S."/>
            <person name="Zhang Y."/>
            <person name="Obille A."/>
            <person name="Becker A."/>
            <person name="Abrahante J.E."/>
            <person name="Garbe J."/>
            <person name="Badalamenti J.P."/>
            <person name="Herman A."/>
            <person name="Mangelson H."/>
            <person name="Liachko I."/>
            <person name="Sullivan S."/>
            <person name="Sone E.D."/>
            <person name="Koren S."/>
            <person name="Silverstein K.A.T."/>
            <person name="Beckman K.B."/>
            <person name="Gohl D.M."/>
        </authorList>
    </citation>
    <scope>NUCLEOTIDE SEQUENCE</scope>
    <source>
        <strain evidence="5">Duluth1</strain>
        <tissue evidence="5">Whole animal</tissue>
    </source>
</reference>
<comment type="caution">
    <text evidence="5">The sequence shown here is derived from an EMBL/GenBank/DDBJ whole genome shotgun (WGS) entry which is preliminary data.</text>
</comment>
<dbReference type="Gene3D" id="2.60.40.60">
    <property type="entry name" value="Cadherins"/>
    <property type="match status" value="1"/>
</dbReference>
<keyword evidence="3" id="KW-1133">Transmembrane helix</keyword>
<evidence type="ECO:0000256" key="2">
    <source>
        <dbReference type="SAM" id="MobiDB-lite"/>
    </source>
</evidence>
<feature type="transmembrane region" description="Helical" evidence="3">
    <location>
        <begin position="207"/>
        <end position="229"/>
    </location>
</feature>
<organism evidence="5 6">
    <name type="scientific">Dreissena polymorpha</name>
    <name type="common">Zebra mussel</name>
    <name type="synonym">Mytilus polymorpha</name>
    <dbReference type="NCBI Taxonomy" id="45954"/>
    <lineage>
        <taxon>Eukaryota</taxon>
        <taxon>Metazoa</taxon>
        <taxon>Spiralia</taxon>
        <taxon>Lophotrochozoa</taxon>
        <taxon>Mollusca</taxon>
        <taxon>Bivalvia</taxon>
        <taxon>Autobranchia</taxon>
        <taxon>Heteroconchia</taxon>
        <taxon>Euheterodonta</taxon>
        <taxon>Imparidentia</taxon>
        <taxon>Neoheterodontei</taxon>
        <taxon>Myida</taxon>
        <taxon>Dreissenoidea</taxon>
        <taxon>Dreissenidae</taxon>
        <taxon>Dreissena</taxon>
    </lineage>
</organism>
<dbReference type="SUPFAM" id="SSF49313">
    <property type="entry name" value="Cadherin-like"/>
    <property type="match status" value="1"/>
</dbReference>
<feature type="compositionally biased region" description="Polar residues" evidence="2">
    <location>
        <begin position="1"/>
        <end position="11"/>
    </location>
</feature>
<dbReference type="GO" id="GO:0016020">
    <property type="term" value="C:membrane"/>
    <property type="evidence" value="ECO:0007669"/>
    <property type="project" value="InterPro"/>
</dbReference>
<dbReference type="GO" id="GO:0005509">
    <property type="term" value="F:calcium ion binding"/>
    <property type="evidence" value="ECO:0007669"/>
    <property type="project" value="UniProtKB-UniRule"/>
</dbReference>
<evidence type="ECO:0000313" key="5">
    <source>
        <dbReference type="EMBL" id="KAH3693485.1"/>
    </source>
</evidence>
<evidence type="ECO:0000256" key="1">
    <source>
        <dbReference type="PROSITE-ProRule" id="PRU00043"/>
    </source>
</evidence>
<evidence type="ECO:0000256" key="3">
    <source>
        <dbReference type="SAM" id="Phobius"/>
    </source>
</evidence>
<name>A0A9D3Y563_DREPO</name>
<protein>
    <recommendedName>
        <fullName evidence="4">Cadherin domain-containing protein</fullName>
    </recommendedName>
</protein>
<dbReference type="InterPro" id="IPR015919">
    <property type="entry name" value="Cadherin-like_sf"/>
</dbReference>
<feature type="domain" description="Cadherin" evidence="4">
    <location>
        <begin position="34"/>
        <end position="115"/>
    </location>
</feature>
<proteinExistence type="predicted"/>
<dbReference type="EMBL" id="JAIWYP010000016">
    <property type="protein sequence ID" value="KAH3693485.1"/>
    <property type="molecule type" value="Genomic_DNA"/>
</dbReference>
<gene>
    <name evidence="5" type="ORF">DPMN_080918</name>
</gene>
<reference evidence="5" key="2">
    <citation type="submission" date="2020-11" db="EMBL/GenBank/DDBJ databases">
        <authorList>
            <person name="McCartney M.A."/>
            <person name="Auch B."/>
            <person name="Kono T."/>
            <person name="Mallez S."/>
            <person name="Becker A."/>
            <person name="Gohl D.M."/>
            <person name="Silverstein K.A.T."/>
            <person name="Koren S."/>
            <person name="Bechman K.B."/>
            <person name="Herman A."/>
            <person name="Abrahante J.E."/>
            <person name="Garbe J."/>
        </authorList>
    </citation>
    <scope>NUCLEOTIDE SEQUENCE</scope>
    <source>
        <strain evidence="5">Duluth1</strain>
        <tissue evidence="5">Whole animal</tissue>
    </source>
</reference>
<dbReference type="GO" id="GO:0007156">
    <property type="term" value="P:homophilic cell adhesion via plasma membrane adhesion molecules"/>
    <property type="evidence" value="ECO:0007669"/>
    <property type="project" value="InterPro"/>
</dbReference>
<keyword evidence="6" id="KW-1185">Reference proteome</keyword>
<feature type="region of interest" description="Disordered" evidence="2">
    <location>
        <begin position="1"/>
        <end position="29"/>
    </location>
</feature>
<keyword evidence="3" id="KW-0812">Transmembrane</keyword>
<dbReference type="AlphaFoldDB" id="A0A9D3Y563"/>
<dbReference type="PROSITE" id="PS50268">
    <property type="entry name" value="CADHERIN_2"/>
    <property type="match status" value="1"/>
</dbReference>
<dbReference type="Proteomes" id="UP000828390">
    <property type="component" value="Unassembled WGS sequence"/>
</dbReference>
<keyword evidence="1" id="KW-0106">Calcium</keyword>
<accession>A0A9D3Y563</accession>
<evidence type="ECO:0000313" key="6">
    <source>
        <dbReference type="Proteomes" id="UP000828390"/>
    </source>
</evidence>
<sequence length="256" mass="27278">MGGGRNYSSGGVRSHSGAPREQISCPDFKNDIEDEDVGDVHTYKMSCPRGSGVFVMDPLTGCITMTKVWDLDAANKRLGEETVVCTVTATDRRGLTSTAMFNIKIKEDDDNKPFLSQTSYVYCPTVGSTSGSGPYSASGTGGLTYGDLSSYAKGTKFETTLRVTDSAGHYDESPVTMFFCDPPAPSKPNSASGASSASATSGGIDHFLFWLIPALLLLALMAGLAVYVIRRCIQGGRCGSCYQSRAVKTIRPDRPL</sequence>
<dbReference type="InterPro" id="IPR002126">
    <property type="entry name" value="Cadherin-like_dom"/>
</dbReference>
<keyword evidence="3" id="KW-0472">Membrane</keyword>